<comment type="caution">
    <text evidence="1">The sequence shown here is derived from an EMBL/GenBank/DDBJ whole genome shotgun (WGS) entry which is preliminary data.</text>
</comment>
<evidence type="ECO:0000313" key="1">
    <source>
        <dbReference type="EMBL" id="GER93843.1"/>
    </source>
</evidence>
<proteinExistence type="predicted"/>
<name>A0A5J4L259_9ZZZZ</name>
<dbReference type="AlphaFoldDB" id="A0A5J4L259"/>
<sequence length="49" mass="5288">MVIDGVSALVEVEEGLKIIPGANTIIVSFDKLVNWGRLSSLWPMTFGLA</sequence>
<organism evidence="1">
    <name type="scientific">hot springs metagenome</name>
    <dbReference type="NCBI Taxonomy" id="433727"/>
    <lineage>
        <taxon>unclassified sequences</taxon>
        <taxon>metagenomes</taxon>
        <taxon>ecological metagenomes</taxon>
    </lineage>
</organism>
<evidence type="ECO:0008006" key="2">
    <source>
        <dbReference type="Google" id="ProtNLM"/>
    </source>
</evidence>
<dbReference type="Gene3D" id="3.40.50.12280">
    <property type="match status" value="1"/>
</dbReference>
<dbReference type="EMBL" id="BLAB01000001">
    <property type="protein sequence ID" value="GER93843.1"/>
    <property type="molecule type" value="Genomic_DNA"/>
</dbReference>
<reference evidence="1" key="1">
    <citation type="submission" date="2019-10" db="EMBL/GenBank/DDBJ databases">
        <title>Metagenomic sequencing of thiosulfate-disproportionating enrichment culture.</title>
        <authorList>
            <person name="Umezawa K."/>
            <person name="Kojima H."/>
            <person name="Fukui M."/>
        </authorList>
    </citation>
    <scope>NUCLEOTIDE SEQUENCE</scope>
    <source>
        <strain evidence="1">45J</strain>
    </source>
</reference>
<protein>
    <recommendedName>
        <fullName evidence="2">NADH-quinone oxidoreductase subunit B</fullName>
    </recommendedName>
</protein>
<accession>A0A5J4L259</accession>
<gene>
    <name evidence="1" type="ORF">A45J_1599</name>
</gene>